<reference evidence="6 7" key="1">
    <citation type="journal article" date="2014" name="Nat. Commun.">
        <title>Klebsormidium flaccidum genome reveals primary factors for plant terrestrial adaptation.</title>
        <authorList>
            <person name="Hori K."/>
            <person name="Maruyama F."/>
            <person name="Fujisawa T."/>
            <person name="Togashi T."/>
            <person name="Yamamoto N."/>
            <person name="Seo M."/>
            <person name="Sato S."/>
            <person name="Yamada T."/>
            <person name="Mori H."/>
            <person name="Tajima N."/>
            <person name="Moriyama T."/>
            <person name="Ikeuchi M."/>
            <person name="Watanabe M."/>
            <person name="Wada H."/>
            <person name="Kobayashi K."/>
            <person name="Saito M."/>
            <person name="Masuda T."/>
            <person name="Sasaki-Sekimoto Y."/>
            <person name="Mashiguchi K."/>
            <person name="Awai K."/>
            <person name="Shimojima M."/>
            <person name="Masuda S."/>
            <person name="Iwai M."/>
            <person name="Nobusawa T."/>
            <person name="Narise T."/>
            <person name="Kondo S."/>
            <person name="Saito H."/>
            <person name="Sato R."/>
            <person name="Murakawa M."/>
            <person name="Ihara Y."/>
            <person name="Oshima-Yamada Y."/>
            <person name="Ohtaka K."/>
            <person name="Satoh M."/>
            <person name="Sonobe K."/>
            <person name="Ishii M."/>
            <person name="Ohtani R."/>
            <person name="Kanamori-Sato M."/>
            <person name="Honoki R."/>
            <person name="Miyazaki D."/>
            <person name="Mochizuki H."/>
            <person name="Umetsu J."/>
            <person name="Higashi K."/>
            <person name="Shibata D."/>
            <person name="Kamiya Y."/>
            <person name="Sato N."/>
            <person name="Nakamura Y."/>
            <person name="Tabata S."/>
            <person name="Ida S."/>
            <person name="Kurokawa K."/>
            <person name="Ohta H."/>
        </authorList>
    </citation>
    <scope>NUCLEOTIDE SEQUENCE [LARGE SCALE GENOMIC DNA]</scope>
    <source>
        <strain evidence="6 7">NIES-2285</strain>
    </source>
</reference>
<evidence type="ECO:0000256" key="3">
    <source>
        <dbReference type="ARBA" id="ARBA00022833"/>
    </source>
</evidence>
<sequence>MLDRAEILIIGIAGTRAPYGYNIALGGARGKHSEATKKLIDSYHVGKVVSADVREKLRLASTGRKITEATRVRLSSYMTAKYAALDHQVYVFDCFTHRKVFESPTRSEALKRHPELTYTTLRRSLVSPHYKFKFGGSWCYARSKDKPEEGIFHRIGKPVRIVNQHGSTQLFANLVEARNHLNVKRGVIEGCIQRQSLSSYTLNEMLQGEQKRWDHADGANGSLDFADNAQETVAATALLRPAFSMAPLMEKTLKVAEMAVNDLVKARQGRRALCVAARVVSKRDPRDLSLSHKARLCVMVSRAAHVLKGNSMKLNLTVGDATSLDCLFASNHHLLLHDIPLWFCKLNDEANSGTKALESWQGEYITDIAFIVLKLLRSPKYLFALEDSLKELGASDAVRPMLQYMRLLDRPWSPSTDEEGRNFRRGARDMLNFLNTGYIFFQTKDYDLPLHRVRIDMAADMYLMCAACFATKPKGLAGPDWQKLHLCSRCKTRAYCSKECSANDWKEHKVVCRRGKTERGGRASLRVWEALTKVVGSDWWKSVDDILLDMTKERGS</sequence>
<dbReference type="Proteomes" id="UP000054558">
    <property type="component" value="Unassembled WGS sequence"/>
</dbReference>
<evidence type="ECO:0000259" key="5">
    <source>
        <dbReference type="PROSITE" id="PS50865"/>
    </source>
</evidence>
<evidence type="ECO:0000313" key="6">
    <source>
        <dbReference type="EMBL" id="GAQ84423.1"/>
    </source>
</evidence>
<keyword evidence="1" id="KW-0479">Metal-binding</keyword>
<accession>A0A1Y1I1S3</accession>
<dbReference type="EMBL" id="DF237137">
    <property type="protein sequence ID" value="GAQ84423.1"/>
    <property type="molecule type" value="Genomic_DNA"/>
</dbReference>
<dbReference type="AlphaFoldDB" id="A0A1Y1I1S3"/>
<proteinExistence type="predicted"/>
<dbReference type="Gene3D" id="6.10.140.2220">
    <property type="match status" value="1"/>
</dbReference>
<feature type="domain" description="MYND-type" evidence="5">
    <location>
        <begin position="465"/>
        <end position="512"/>
    </location>
</feature>
<evidence type="ECO:0000256" key="1">
    <source>
        <dbReference type="ARBA" id="ARBA00022723"/>
    </source>
</evidence>
<keyword evidence="2 4" id="KW-0863">Zinc-finger</keyword>
<gene>
    <name evidence="6" type="ORF">KFL_001880170</name>
</gene>
<dbReference type="Pfam" id="PF01753">
    <property type="entry name" value="zf-MYND"/>
    <property type="match status" value="1"/>
</dbReference>
<dbReference type="GO" id="GO:0008270">
    <property type="term" value="F:zinc ion binding"/>
    <property type="evidence" value="ECO:0007669"/>
    <property type="project" value="UniProtKB-KW"/>
</dbReference>
<dbReference type="SUPFAM" id="SSF144232">
    <property type="entry name" value="HIT/MYND zinc finger-like"/>
    <property type="match status" value="1"/>
</dbReference>
<organism evidence="6 7">
    <name type="scientific">Klebsormidium nitens</name>
    <name type="common">Green alga</name>
    <name type="synonym">Ulothrix nitens</name>
    <dbReference type="NCBI Taxonomy" id="105231"/>
    <lineage>
        <taxon>Eukaryota</taxon>
        <taxon>Viridiplantae</taxon>
        <taxon>Streptophyta</taxon>
        <taxon>Klebsormidiophyceae</taxon>
        <taxon>Klebsormidiales</taxon>
        <taxon>Klebsormidiaceae</taxon>
        <taxon>Klebsormidium</taxon>
    </lineage>
</organism>
<evidence type="ECO:0000256" key="4">
    <source>
        <dbReference type="PROSITE-ProRule" id="PRU00134"/>
    </source>
</evidence>
<dbReference type="InterPro" id="IPR002893">
    <property type="entry name" value="Znf_MYND"/>
</dbReference>
<protein>
    <recommendedName>
        <fullName evidence="5">MYND-type domain-containing protein</fullName>
    </recommendedName>
</protein>
<keyword evidence="3" id="KW-0862">Zinc</keyword>
<evidence type="ECO:0000256" key="2">
    <source>
        <dbReference type="ARBA" id="ARBA00022771"/>
    </source>
</evidence>
<name>A0A1Y1I1S3_KLENI</name>
<dbReference type="PROSITE" id="PS50865">
    <property type="entry name" value="ZF_MYND_2"/>
    <property type="match status" value="1"/>
</dbReference>
<evidence type="ECO:0000313" key="7">
    <source>
        <dbReference type="Proteomes" id="UP000054558"/>
    </source>
</evidence>
<keyword evidence="7" id="KW-1185">Reference proteome</keyword>
<dbReference type="OrthoDB" id="432970at2759"/>